<dbReference type="CDD" id="cd02012">
    <property type="entry name" value="TPP_TK"/>
    <property type="match status" value="1"/>
</dbReference>
<comment type="caution">
    <text evidence="2">The sequence shown here is derived from an EMBL/GenBank/DDBJ whole genome shotgun (WGS) entry which is preliminary data.</text>
</comment>
<dbReference type="Gene3D" id="3.40.50.970">
    <property type="match status" value="1"/>
</dbReference>
<gene>
    <name evidence="2" type="ORF">H1016_01510</name>
</gene>
<dbReference type="Proteomes" id="UP000646946">
    <property type="component" value="Unassembled WGS sequence"/>
</dbReference>
<dbReference type="GO" id="GO:0044272">
    <property type="term" value="P:sulfur compound biosynthetic process"/>
    <property type="evidence" value="ECO:0007669"/>
    <property type="project" value="UniProtKB-ARBA"/>
</dbReference>
<feature type="domain" description="Transketolase N-terminal" evidence="1">
    <location>
        <begin position="2"/>
        <end position="244"/>
    </location>
</feature>
<evidence type="ECO:0000313" key="3">
    <source>
        <dbReference type="Proteomes" id="UP000646946"/>
    </source>
</evidence>
<accession>A0A832V4R6</accession>
<sequence>MVYKAGDGHIPSGLCIVEILNVLYRDILKYDPKNPKWEGRDYFILSKGHGSDGFYVILEKYGFLTQKDLDTFTKYDSKLGGLADRTKVPGVEAAGGSLGHGFPVSLGMSLGLRIQGKSNRVFVLIGDAECNEGAVWETVLLAAHHRLGRLYCIVDDNKSSSQILEMGSISEKFRAFGWNAYDVDGHNEEALLDVFKKLPNEAYGKPTAIIAHTIKGKGAKMLEGHGVWHSKAPNTEEYAQIMEQLED</sequence>
<evidence type="ECO:0000259" key="1">
    <source>
        <dbReference type="Pfam" id="PF00456"/>
    </source>
</evidence>
<proteinExistence type="predicted"/>
<name>A0A832V4R6_9ARCH</name>
<dbReference type="GO" id="GO:0006082">
    <property type="term" value="P:organic acid metabolic process"/>
    <property type="evidence" value="ECO:0007669"/>
    <property type="project" value="UniProtKB-ARBA"/>
</dbReference>
<organism evidence="2 3">
    <name type="scientific">Candidatus Naiadarchaeum limnaeum</name>
    <dbReference type="NCBI Taxonomy" id="2756139"/>
    <lineage>
        <taxon>Archaea</taxon>
        <taxon>Candidatus Undinarchaeota</taxon>
        <taxon>Candidatus Undinarchaeia</taxon>
        <taxon>Candidatus Naiadarchaeales</taxon>
        <taxon>Candidatus Naiadarchaeaceae</taxon>
        <taxon>Candidatus Naiadarchaeum</taxon>
    </lineage>
</organism>
<reference evidence="2 3" key="1">
    <citation type="journal article" name="Nat. Commun.">
        <title>Undinarchaeota illuminate DPANN phylogeny and the impact of gene transfer on archaeal evolution.</title>
        <authorList>
            <person name="Dombrowski N."/>
            <person name="Williams T.A."/>
            <person name="Sun J."/>
            <person name="Woodcroft B.J."/>
            <person name="Lee J.H."/>
            <person name="Minh B.Q."/>
            <person name="Rinke C."/>
            <person name="Spang A."/>
        </authorList>
    </citation>
    <scope>NUCLEOTIDE SEQUENCE [LARGE SCALE GENOMIC DNA]</scope>
    <source>
        <strain evidence="2">MAG_bin1129</strain>
    </source>
</reference>
<dbReference type="SUPFAM" id="SSF52518">
    <property type="entry name" value="Thiamin diphosphate-binding fold (THDP-binding)"/>
    <property type="match status" value="1"/>
</dbReference>
<dbReference type="PANTHER" id="PTHR47514">
    <property type="entry name" value="TRANSKETOLASE N-TERMINAL SECTION-RELATED"/>
    <property type="match status" value="1"/>
</dbReference>
<protein>
    <submittedName>
        <fullName evidence="2">Transketolase</fullName>
    </submittedName>
</protein>
<dbReference type="AlphaFoldDB" id="A0A832V4R6"/>
<evidence type="ECO:0000313" key="2">
    <source>
        <dbReference type="EMBL" id="HIK00195.1"/>
    </source>
</evidence>
<dbReference type="EMBL" id="DVAB01000016">
    <property type="protein sequence ID" value="HIK00195.1"/>
    <property type="molecule type" value="Genomic_DNA"/>
</dbReference>
<dbReference type="PANTHER" id="PTHR47514:SF2">
    <property type="entry name" value="TRANSKETOLASE"/>
    <property type="match status" value="1"/>
</dbReference>
<dbReference type="InterPro" id="IPR029061">
    <property type="entry name" value="THDP-binding"/>
</dbReference>
<keyword evidence="3" id="KW-1185">Reference proteome</keyword>
<dbReference type="InterPro" id="IPR005474">
    <property type="entry name" value="Transketolase_N"/>
</dbReference>
<dbReference type="Pfam" id="PF00456">
    <property type="entry name" value="Transketolase_N"/>
    <property type="match status" value="1"/>
</dbReference>